<name>A0A835Y1C3_9CHLO</name>
<evidence type="ECO:0000256" key="2">
    <source>
        <dbReference type="SAM" id="MobiDB-lite"/>
    </source>
</evidence>
<dbReference type="AlphaFoldDB" id="A0A835Y1C3"/>
<reference evidence="3" key="1">
    <citation type="journal article" date="2020" name="bioRxiv">
        <title>Comparative genomics of Chlamydomonas.</title>
        <authorList>
            <person name="Craig R.J."/>
            <person name="Hasan A.R."/>
            <person name="Ness R.W."/>
            <person name="Keightley P.D."/>
        </authorList>
    </citation>
    <scope>NUCLEOTIDE SEQUENCE</scope>
    <source>
        <strain evidence="3">CCAP 11/70</strain>
    </source>
</reference>
<feature type="coiled-coil region" evidence="1">
    <location>
        <begin position="239"/>
        <end position="275"/>
    </location>
</feature>
<accession>A0A835Y1C3</accession>
<evidence type="ECO:0000256" key="1">
    <source>
        <dbReference type="SAM" id="Coils"/>
    </source>
</evidence>
<sequence>MEGSPPREALGRSPEAVSRSAGPAVDPSPASPGAQHQRPGDEDAATPTAALLASLGAAAGGGAAPGASPGADAAAVTPGTAAAALTPGLSPRLMRVGEAVQAAAVPPMTPTEEHVANSNASSGEVQATLAALEAGHLRSGLTFSRRVEGGLSATAAHASQNLAALQGQRQALESSCSVFSDLLDKGMAPKVATAMTKIFISHGAIGVFQLAKAFHRELLQAVMHVRRHEVLHKEAGAKLTALQGANNAFEAALDRAEAEKAVQDVLTAVRGLEEMLGSPLAMQVGCVQVLLPYLDAITQLASEYFATTRRTVQLVRRGRGWAGAVLYQA</sequence>
<organism evidence="3 4">
    <name type="scientific">Edaphochlamys debaryana</name>
    <dbReference type="NCBI Taxonomy" id="47281"/>
    <lineage>
        <taxon>Eukaryota</taxon>
        <taxon>Viridiplantae</taxon>
        <taxon>Chlorophyta</taxon>
        <taxon>core chlorophytes</taxon>
        <taxon>Chlorophyceae</taxon>
        <taxon>CS clade</taxon>
        <taxon>Chlamydomonadales</taxon>
        <taxon>Chlamydomonadales incertae sedis</taxon>
        <taxon>Edaphochlamys</taxon>
    </lineage>
</organism>
<feature type="region of interest" description="Disordered" evidence="2">
    <location>
        <begin position="1"/>
        <end position="47"/>
    </location>
</feature>
<dbReference type="EMBL" id="JAEHOE010000059">
    <property type="protein sequence ID" value="KAG2490730.1"/>
    <property type="molecule type" value="Genomic_DNA"/>
</dbReference>
<protein>
    <submittedName>
        <fullName evidence="3">Uncharacterized protein</fullName>
    </submittedName>
</protein>
<evidence type="ECO:0000313" key="4">
    <source>
        <dbReference type="Proteomes" id="UP000612055"/>
    </source>
</evidence>
<comment type="caution">
    <text evidence="3">The sequence shown here is derived from an EMBL/GenBank/DDBJ whole genome shotgun (WGS) entry which is preliminary data.</text>
</comment>
<gene>
    <name evidence="3" type="ORF">HYH03_010886</name>
</gene>
<proteinExistence type="predicted"/>
<evidence type="ECO:0000313" key="3">
    <source>
        <dbReference type="EMBL" id="KAG2490730.1"/>
    </source>
</evidence>
<keyword evidence="1" id="KW-0175">Coiled coil</keyword>
<dbReference type="Proteomes" id="UP000612055">
    <property type="component" value="Unassembled WGS sequence"/>
</dbReference>
<keyword evidence="4" id="KW-1185">Reference proteome</keyword>